<dbReference type="AlphaFoldDB" id="A0A315XQD8"/>
<sequence>MIIIDKGENVGNTIKLVSGFILFVIGVLLAYETSVYNLIDILLIVGIIIAIVGVIVMVSYFVESNATRTTDMIKEFMESREGNSSSFRGLDRKSNENEGPLRVRRDYDDFDEISYDDIVVDDYKDSSTLEFFGSSVKDNPKAVLNVVPQKESEVDFDKQLEFTPNYGKPLKVTRAPKKRSDEYVPEEVPEFVVEPVNHNEEIQRALTEEKPGLEPVLEAPTKITPEVPARDIKIDVNNPESLPIPKSLNSYVLSDDGVLTSQEAFENLAINVNKEIMLEIPSLKDLSDRFLSHVPTIYSRVIINEFDVSDMSYMFLISSLLEQGVHIKTVPKVHAINLITDDSYAMIISEGNNKMEYGAIYNDRNSISSIRADFEKTWNIASNLDDSVLMANAGGVA</sequence>
<gene>
    <name evidence="2" type="ORF">MBBTH_03680</name>
</gene>
<feature type="transmembrane region" description="Helical" evidence="1">
    <location>
        <begin position="37"/>
        <end position="62"/>
    </location>
</feature>
<feature type="transmembrane region" description="Helical" evidence="1">
    <location>
        <begin position="12"/>
        <end position="31"/>
    </location>
</feature>
<dbReference type="Proteomes" id="UP000251717">
    <property type="component" value="Unassembled WGS sequence"/>
</dbReference>
<evidence type="ECO:0000313" key="3">
    <source>
        <dbReference type="Proteomes" id="UP000251717"/>
    </source>
</evidence>
<keyword evidence="1" id="KW-0812">Transmembrane</keyword>
<evidence type="ECO:0000256" key="1">
    <source>
        <dbReference type="SAM" id="Phobius"/>
    </source>
</evidence>
<comment type="caution">
    <text evidence="2">The sequence shown here is derived from an EMBL/GenBank/DDBJ whole genome shotgun (WGS) entry which is preliminary data.</text>
</comment>
<keyword evidence="3" id="KW-1185">Reference proteome</keyword>
<accession>A0A315XQD8</accession>
<keyword evidence="1" id="KW-1133">Transmembrane helix</keyword>
<evidence type="ECO:0000313" key="2">
    <source>
        <dbReference type="EMBL" id="PWB88223.1"/>
    </source>
</evidence>
<proteinExistence type="predicted"/>
<organism evidence="2 3">
    <name type="scientific">Methanobrevibacter thaueri</name>
    <dbReference type="NCBI Taxonomy" id="190975"/>
    <lineage>
        <taxon>Archaea</taxon>
        <taxon>Methanobacteriati</taxon>
        <taxon>Methanobacteriota</taxon>
        <taxon>Methanomada group</taxon>
        <taxon>Methanobacteria</taxon>
        <taxon>Methanobacteriales</taxon>
        <taxon>Methanobacteriaceae</taxon>
        <taxon>Methanobrevibacter</taxon>
    </lineage>
</organism>
<reference evidence="2 3" key="1">
    <citation type="submission" date="2017-03" db="EMBL/GenBank/DDBJ databases">
        <title>Genome sequence of Methanobrevibacter thaueri.</title>
        <authorList>
            <person name="Poehlein A."/>
            <person name="Seedorf H."/>
            <person name="Daniel R."/>
        </authorList>
    </citation>
    <scope>NUCLEOTIDE SEQUENCE [LARGE SCALE GENOMIC DNA]</scope>
    <source>
        <strain evidence="2 3">DSM 11995</strain>
    </source>
</reference>
<protein>
    <submittedName>
        <fullName evidence="2">Uncharacterized protein</fullName>
    </submittedName>
</protein>
<dbReference type="EMBL" id="MZGS01000014">
    <property type="protein sequence ID" value="PWB88223.1"/>
    <property type="molecule type" value="Genomic_DNA"/>
</dbReference>
<name>A0A315XQD8_9EURY</name>
<keyword evidence="1" id="KW-0472">Membrane</keyword>